<sequence length="490" mass="53967">LSNVSVYDINNNLNTAKTLKTTIIILVSALAMAIPFLVQRYPYLAALSLVVAIMMFVKAKTNLRAALIGYFFGFIFFLVQTSWIISLTKFAGGWAYAGWLALTLFQALAFLFFAIGLRVIHRRINNWVGASVATALFFVSIEIIRAINLIAYPWGQLATPFVDAYPLYKFATLAGWPGLTFIVALISSLIAFYFLKKPAMRQVSAISLMILVFLLAISFVNTNPEGSSAKVAVIQTNIDMKEKMAGNIEKMRFDTLQNLVGNVSEGTRVAIGPESAVPGFYPSNSASYDLLNKSTEAKLIIGSLREQNGFTYNSVIDSGNFYDKNKLLLFGEHIPFDFLKILIKPLNESLEAGVKAKPLGRIALLICSESGDSLYARNIVNKGAQIIAVSSNDAWFAGSSAPAQHLQSTRLRAIENGRYLLMSANYGYSAIVGPDGKIIKKTRLGEEKVLEENVKMIKAKTFYTKYGFWTTLFLLIGGLASVIYAFVGRK</sequence>
<dbReference type="NCBIfam" id="TIGR00546">
    <property type="entry name" value="lnt"/>
    <property type="match status" value="1"/>
</dbReference>
<dbReference type="SUPFAM" id="SSF56317">
    <property type="entry name" value="Carbon-nitrogen hydrolase"/>
    <property type="match status" value="1"/>
</dbReference>
<protein>
    <recommendedName>
        <fullName evidence="9">CN hydrolase domain-containing protein</fullName>
    </recommendedName>
</protein>
<feature type="transmembrane region" description="Helical" evidence="8">
    <location>
        <begin position="66"/>
        <end position="85"/>
    </location>
</feature>
<dbReference type="Gene3D" id="3.60.110.10">
    <property type="entry name" value="Carbon-nitrogen hydrolase"/>
    <property type="match status" value="1"/>
</dbReference>
<keyword evidence="3" id="KW-0808">Transferase</keyword>
<dbReference type="EMBL" id="LAZR01034688">
    <property type="protein sequence ID" value="KKL44630.1"/>
    <property type="molecule type" value="Genomic_DNA"/>
</dbReference>
<organism evidence="10">
    <name type="scientific">marine sediment metagenome</name>
    <dbReference type="NCBI Taxonomy" id="412755"/>
    <lineage>
        <taxon>unclassified sequences</taxon>
        <taxon>metagenomes</taxon>
        <taxon>ecological metagenomes</taxon>
    </lineage>
</organism>
<accession>A0A0F9EI98</accession>
<proteinExistence type="inferred from homology"/>
<evidence type="ECO:0000256" key="3">
    <source>
        <dbReference type="ARBA" id="ARBA00022679"/>
    </source>
</evidence>
<evidence type="ECO:0000256" key="5">
    <source>
        <dbReference type="ARBA" id="ARBA00022989"/>
    </source>
</evidence>
<feature type="transmembrane region" description="Helical" evidence="8">
    <location>
        <begin position="132"/>
        <end position="154"/>
    </location>
</feature>
<dbReference type="PANTHER" id="PTHR38686">
    <property type="entry name" value="APOLIPOPROTEIN N-ACYLTRANSFERASE"/>
    <property type="match status" value="1"/>
</dbReference>
<dbReference type="PANTHER" id="PTHR38686:SF1">
    <property type="entry name" value="APOLIPOPROTEIN N-ACYLTRANSFERASE"/>
    <property type="match status" value="1"/>
</dbReference>
<comment type="caution">
    <text evidence="10">The sequence shown here is derived from an EMBL/GenBank/DDBJ whole genome shotgun (WGS) entry which is preliminary data.</text>
</comment>
<gene>
    <name evidence="10" type="ORF">LCGC14_2363760</name>
</gene>
<keyword evidence="4 8" id="KW-0812">Transmembrane</keyword>
<name>A0A0F9EI98_9ZZZZ</name>
<dbReference type="Pfam" id="PF00795">
    <property type="entry name" value="CN_hydrolase"/>
    <property type="match status" value="1"/>
</dbReference>
<evidence type="ECO:0000256" key="8">
    <source>
        <dbReference type="SAM" id="Phobius"/>
    </source>
</evidence>
<dbReference type="GO" id="GO:0042158">
    <property type="term" value="P:lipoprotein biosynthetic process"/>
    <property type="evidence" value="ECO:0007669"/>
    <property type="project" value="InterPro"/>
</dbReference>
<evidence type="ECO:0000256" key="4">
    <source>
        <dbReference type="ARBA" id="ARBA00022692"/>
    </source>
</evidence>
<keyword evidence="6 8" id="KW-0472">Membrane</keyword>
<feature type="non-terminal residue" evidence="10">
    <location>
        <position position="1"/>
    </location>
</feature>
<evidence type="ECO:0000256" key="7">
    <source>
        <dbReference type="ARBA" id="ARBA00023315"/>
    </source>
</evidence>
<feature type="transmembrane region" description="Helical" evidence="8">
    <location>
        <begin position="21"/>
        <end position="37"/>
    </location>
</feature>
<dbReference type="PROSITE" id="PS50263">
    <property type="entry name" value="CN_HYDROLASE"/>
    <property type="match status" value="1"/>
</dbReference>
<dbReference type="CDD" id="cd07571">
    <property type="entry name" value="ALP_N-acyl_transferase"/>
    <property type="match status" value="1"/>
</dbReference>
<feature type="transmembrane region" description="Helical" evidence="8">
    <location>
        <begin position="97"/>
        <end position="120"/>
    </location>
</feature>
<evidence type="ECO:0000259" key="9">
    <source>
        <dbReference type="PROSITE" id="PS50263"/>
    </source>
</evidence>
<dbReference type="Pfam" id="PF20154">
    <property type="entry name" value="LNT_N"/>
    <property type="match status" value="1"/>
</dbReference>
<reference evidence="10" key="1">
    <citation type="journal article" date="2015" name="Nature">
        <title>Complex archaea that bridge the gap between prokaryotes and eukaryotes.</title>
        <authorList>
            <person name="Spang A."/>
            <person name="Saw J.H."/>
            <person name="Jorgensen S.L."/>
            <person name="Zaremba-Niedzwiedzka K."/>
            <person name="Martijn J."/>
            <person name="Lind A.E."/>
            <person name="van Eijk R."/>
            <person name="Schleper C."/>
            <person name="Guy L."/>
            <person name="Ettema T.J."/>
        </authorList>
    </citation>
    <scope>NUCLEOTIDE SEQUENCE</scope>
</reference>
<evidence type="ECO:0000313" key="10">
    <source>
        <dbReference type="EMBL" id="KKL44630.1"/>
    </source>
</evidence>
<keyword evidence="7" id="KW-0012">Acyltransferase</keyword>
<dbReference type="GO" id="GO:0005886">
    <property type="term" value="C:plasma membrane"/>
    <property type="evidence" value="ECO:0007669"/>
    <property type="project" value="UniProtKB-SubCell"/>
</dbReference>
<feature type="transmembrane region" description="Helical" evidence="8">
    <location>
        <begin position="174"/>
        <end position="195"/>
    </location>
</feature>
<keyword evidence="2" id="KW-1003">Cell membrane</keyword>
<evidence type="ECO:0000256" key="1">
    <source>
        <dbReference type="ARBA" id="ARBA00004651"/>
    </source>
</evidence>
<dbReference type="InterPro" id="IPR036526">
    <property type="entry name" value="C-N_Hydrolase_sf"/>
</dbReference>
<feature type="transmembrane region" description="Helical" evidence="8">
    <location>
        <begin position="43"/>
        <end position="59"/>
    </location>
</feature>
<keyword evidence="5 8" id="KW-1133">Transmembrane helix</keyword>
<evidence type="ECO:0000256" key="2">
    <source>
        <dbReference type="ARBA" id="ARBA00022475"/>
    </source>
</evidence>
<comment type="subcellular location">
    <subcellularLocation>
        <location evidence="1">Cell membrane</location>
        <topology evidence="1">Multi-pass membrane protein</topology>
    </subcellularLocation>
</comment>
<dbReference type="HAMAP" id="MF_01148">
    <property type="entry name" value="Lnt"/>
    <property type="match status" value="1"/>
</dbReference>
<dbReference type="AlphaFoldDB" id="A0A0F9EI98"/>
<dbReference type="InterPro" id="IPR004563">
    <property type="entry name" value="Apolipo_AcylTrfase"/>
</dbReference>
<feature type="transmembrane region" description="Helical" evidence="8">
    <location>
        <begin position="202"/>
        <end position="220"/>
    </location>
</feature>
<evidence type="ECO:0000256" key="6">
    <source>
        <dbReference type="ARBA" id="ARBA00023136"/>
    </source>
</evidence>
<dbReference type="InterPro" id="IPR003010">
    <property type="entry name" value="C-N_Hydrolase"/>
</dbReference>
<feature type="transmembrane region" description="Helical" evidence="8">
    <location>
        <begin position="466"/>
        <end position="487"/>
    </location>
</feature>
<dbReference type="GO" id="GO:0016410">
    <property type="term" value="F:N-acyltransferase activity"/>
    <property type="evidence" value="ECO:0007669"/>
    <property type="project" value="InterPro"/>
</dbReference>
<dbReference type="InterPro" id="IPR045378">
    <property type="entry name" value="LNT_N"/>
</dbReference>
<feature type="domain" description="CN hydrolase" evidence="9">
    <location>
        <begin position="229"/>
        <end position="456"/>
    </location>
</feature>